<feature type="transmembrane region" description="Helical" evidence="1">
    <location>
        <begin position="12"/>
        <end position="36"/>
    </location>
</feature>
<dbReference type="Pfam" id="PF15711">
    <property type="entry name" value="ILEI"/>
    <property type="match status" value="1"/>
</dbReference>
<dbReference type="PROSITE" id="PS52031">
    <property type="entry name" value="GG_LECTIN"/>
    <property type="match status" value="1"/>
</dbReference>
<accession>A0A7M7M585</accession>
<evidence type="ECO:0000313" key="4">
    <source>
        <dbReference type="Proteomes" id="UP000594260"/>
    </source>
</evidence>
<proteinExistence type="predicted"/>
<sequence length="623" mass="68964">MSLIRAPYRIVSTLFTFFFSGKVRLLIVLSLVYMSVRILLDYHKQSLHEQLRVELNAALPKTTQFTSGQHLRGFLNGFEQEGSKDIIHVVPSVAVGERVPNCGLPAPCGSDSFSAHLFTGIDHHDQPKVCVDGKYVLGDGLNNGGRGINMVVLDTVSKHLQQVIRFDTYQEDSSLLESLLLNLRAGDIVLLVTFDEPTKKLSSVARLLFHELGSALSQNLLHYRSSWYLVTQKGIDGFTPYEDLHTVLSKGWPPPHNVRLCIPFKIEGMPVHPDPSQHDNTDRAAFCHRHANVLPTFCTGDSKPAQHIFQPKVPENKLSSSPIIVVSGPQSRFLPQTLDTLALQSGLVRENVLVFHETDDLKAQDLCELFNFSCQLLQSDLSGGHCELLGQAMDTTETIYPDAPYMTIIEPDVLLGSDFLSYASAMASLLDVDSTIGSVSGFNPDGSNLLSKDPSQAYRIQGIPGTAFVVRRGGFSARERCAGEQWDSVVPEVSRALAISDDALQKHNVYLGSPLSWSAAPHLEKALYDQWLSTNIRQSILATLDPQDCIFEGLSYENLPPSQIIATIFEQSFPSDESALNQLARRCFQIDQIQAGYRGLHRLHFKDHPLFLIGSKSPFAKVS</sequence>
<keyword evidence="1" id="KW-1133">Transmembrane helix</keyword>
<dbReference type="InParanoid" id="A0A7M7M585"/>
<dbReference type="PANTHER" id="PTHR46396">
    <property type="entry name" value="PROTEIN O-LINKED-MANNOSE BETA-1,2-N-ACETYLGLUCOSAMINYLTRANSFERASE 1"/>
    <property type="match status" value="1"/>
</dbReference>
<dbReference type="Proteomes" id="UP000594260">
    <property type="component" value="Unplaced"/>
</dbReference>
<name>A0A7M7M585_VARDE</name>
<dbReference type="GeneID" id="111245708"/>
<dbReference type="Gene3D" id="3.90.550.10">
    <property type="entry name" value="Spore Coat Polysaccharide Biosynthesis Protein SpsA, Chain A"/>
    <property type="match status" value="1"/>
</dbReference>
<dbReference type="OrthoDB" id="440755at2759"/>
<dbReference type="SUPFAM" id="SSF53448">
    <property type="entry name" value="Nucleotide-diphospho-sugar transferases"/>
    <property type="match status" value="1"/>
</dbReference>
<dbReference type="PANTHER" id="PTHR46396:SF2">
    <property type="entry name" value="ILEI_PANDER DOMAIN-CONTAINING PROTEIN"/>
    <property type="match status" value="1"/>
</dbReference>
<dbReference type="RefSeq" id="XP_022650121.1">
    <property type="nucleotide sequence ID" value="XM_022794386.1"/>
</dbReference>
<feature type="domain" description="ILEI/PANDER" evidence="2">
    <location>
        <begin position="146"/>
        <end position="234"/>
    </location>
</feature>
<evidence type="ECO:0000313" key="3">
    <source>
        <dbReference type="EnsemblMetazoa" id="XP_022650121"/>
    </source>
</evidence>
<dbReference type="InterPro" id="IPR039477">
    <property type="entry name" value="ILEI/PANDER_dom"/>
</dbReference>
<dbReference type="InterPro" id="IPR052463">
    <property type="entry name" value="O-linked_mannose_GnT"/>
</dbReference>
<evidence type="ECO:0000256" key="1">
    <source>
        <dbReference type="SAM" id="Phobius"/>
    </source>
</evidence>
<dbReference type="GO" id="GO:0016266">
    <property type="term" value="P:protein O-linked glycosylation via N-acetyl-galactosamine"/>
    <property type="evidence" value="ECO:0007669"/>
    <property type="project" value="TreeGrafter"/>
</dbReference>
<dbReference type="AlphaFoldDB" id="A0A7M7M585"/>
<dbReference type="GO" id="GO:0000139">
    <property type="term" value="C:Golgi membrane"/>
    <property type="evidence" value="ECO:0007669"/>
    <property type="project" value="TreeGrafter"/>
</dbReference>
<keyword evidence="1" id="KW-0812">Transmembrane</keyword>
<dbReference type="InterPro" id="IPR029044">
    <property type="entry name" value="Nucleotide-diphossugar_trans"/>
</dbReference>
<evidence type="ECO:0000259" key="2">
    <source>
        <dbReference type="Pfam" id="PF15711"/>
    </source>
</evidence>
<protein>
    <recommendedName>
        <fullName evidence="2">ILEI/PANDER domain-containing protein</fullName>
    </recommendedName>
</protein>
<keyword evidence="4" id="KW-1185">Reference proteome</keyword>
<dbReference type="KEGG" id="vde:111245708"/>
<dbReference type="OMA" id="VVNSRCD"/>
<dbReference type="GO" id="GO:0047223">
    <property type="term" value="F:beta-1,3-galactosyl-O-glycosyl-glycoprotein beta-1,3-N-acetylglucosaminyltransferase activity"/>
    <property type="evidence" value="ECO:0007669"/>
    <property type="project" value="TreeGrafter"/>
</dbReference>
<keyword evidence="1" id="KW-0472">Membrane</keyword>
<dbReference type="EnsemblMetazoa" id="XM_022794386">
    <property type="protein sequence ID" value="XP_022650121"/>
    <property type="gene ID" value="LOC111245708"/>
</dbReference>
<organism evidence="3 4">
    <name type="scientific">Varroa destructor</name>
    <name type="common">Honeybee mite</name>
    <dbReference type="NCBI Taxonomy" id="109461"/>
    <lineage>
        <taxon>Eukaryota</taxon>
        <taxon>Metazoa</taxon>
        <taxon>Ecdysozoa</taxon>
        <taxon>Arthropoda</taxon>
        <taxon>Chelicerata</taxon>
        <taxon>Arachnida</taxon>
        <taxon>Acari</taxon>
        <taxon>Parasitiformes</taxon>
        <taxon>Mesostigmata</taxon>
        <taxon>Gamasina</taxon>
        <taxon>Dermanyssoidea</taxon>
        <taxon>Varroidae</taxon>
        <taxon>Varroa</taxon>
    </lineage>
</organism>
<reference evidence="3" key="1">
    <citation type="submission" date="2021-01" db="UniProtKB">
        <authorList>
            <consortium name="EnsemblMetazoa"/>
        </authorList>
    </citation>
    <scope>IDENTIFICATION</scope>
</reference>